<dbReference type="EMBL" id="LR798207">
    <property type="protein sequence ID" value="CAB5178702.1"/>
    <property type="molecule type" value="Genomic_DNA"/>
</dbReference>
<evidence type="ECO:0000313" key="1">
    <source>
        <dbReference type="EMBL" id="CAB5178702.1"/>
    </source>
</evidence>
<sequence>MKQTSATPATKAAEILAVYLEQKHPDFVTFSHEQATDFFSCSVYRVWSAWRVLTGRDEP</sequence>
<name>A0A6J7WCI6_9CAUD</name>
<accession>A0A6J7WCI6</accession>
<organism evidence="1">
    <name type="scientific">uncultured Caudovirales phage</name>
    <dbReference type="NCBI Taxonomy" id="2100421"/>
    <lineage>
        <taxon>Viruses</taxon>
        <taxon>Duplodnaviria</taxon>
        <taxon>Heunggongvirae</taxon>
        <taxon>Uroviricota</taxon>
        <taxon>Caudoviricetes</taxon>
        <taxon>Peduoviridae</taxon>
        <taxon>Maltschvirus</taxon>
        <taxon>Maltschvirus maltsch</taxon>
    </lineage>
</organism>
<proteinExistence type="predicted"/>
<reference evidence="1" key="1">
    <citation type="submission" date="2020-05" db="EMBL/GenBank/DDBJ databases">
        <authorList>
            <person name="Chiriac C."/>
            <person name="Salcher M."/>
            <person name="Ghai R."/>
            <person name="Kavagutti S V."/>
        </authorList>
    </citation>
    <scope>NUCLEOTIDE SEQUENCE</scope>
</reference>
<protein>
    <submittedName>
        <fullName evidence="1">Uncharacterized protein</fullName>
    </submittedName>
</protein>
<gene>
    <name evidence="1" type="ORF">UFOVP158_27</name>
</gene>